<evidence type="ECO:0000313" key="2">
    <source>
        <dbReference type="Proteomes" id="UP000605148"/>
    </source>
</evidence>
<accession>A0A916X0Q0</accession>
<protein>
    <submittedName>
        <fullName evidence="1">Membrane protein</fullName>
    </submittedName>
</protein>
<name>A0A916X0Q0_9HYPH</name>
<organism evidence="1 2">
    <name type="scientific">Roseibium aquae</name>
    <dbReference type="NCBI Taxonomy" id="1323746"/>
    <lineage>
        <taxon>Bacteria</taxon>
        <taxon>Pseudomonadati</taxon>
        <taxon>Pseudomonadota</taxon>
        <taxon>Alphaproteobacteria</taxon>
        <taxon>Hyphomicrobiales</taxon>
        <taxon>Stappiaceae</taxon>
        <taxon>Roseibium</taxon>
    </lineage>
</organism>
<dbReference type="Pfam" id="PF04365">
    <property type="entry name" value="BrnT_toxin"/>
    <property type="match status" value="1"/>
</dbReference>
<dbReference type="RefSeq" id="WP_150496334.1">
    <property type="nucleotide sequence ID" value="NZ_BMFA01000006.1"/>
</dbReference>
<dbReference type="Proteomes" id="UP000605148">
    <property type="component" value="Unassembled WGS sequence"/>
</dbReference>
<dbReference type="AlphaFoldDB" id="A0A916X0Q0"/>
<gene>
    <name evidence="1" type="ORF">GCM10011316_21730</name>
</gene>
<dbReference type="InterPro" id="IPR007460">
    <property type="entry name" value="BrnT_toxin"/>
</dbReference>
<proteinExistence type="predicted"/>
<dbReference type="Gene3D" id="3.10.450.530">
    <property type="entry name" value="Ribonuclease toxin, BrnT, of type II toxin-antitoxin system"/>
    <property type="match status" value="1"/>
</dbReference>
<reference evidence="1" key="1">
    <citation type="journal article" date="2014" name="Int. J. Syst. Evol. Microbiol.">
        <title>Complete genome sequence of Corynebacterium casei LMG S-19264T (=DSM 44701T), isolated from a smear-ripened cheese.</title>
        <authorList>
            <consortium name="US DOE Joint Genome Institute (JGI-PGF)"/>
            <person name="Walter F."/>
            <person name="Albersmeier A."/>
            <person name="Kalinowski J."/>
            <person name="Ruckert C."/>
        </authorList>
    </citation>
    <scope>NUCLEOTIDE SEQUENCE</scope>
    <source>
        <strain evidence="1">CGMCC 1.12426</strain>
    </source>
</reference>
<comment type="caution">
    <text evidence="1">The sequence shown here is derived from an EMBL/GenBank/DDBJ whole genome shotgun (WGS) entry which is preliminary data.</text>
</comment>
<dbReference type="InterPro" id="IPR038573">
    <property type="entry name" value="BrnT_sf"/>
</dbReference>
<dbReference type="EMBL" id="BMFA01000006">
    <property type="protein sequence ID" value="GGB49258.1"/>
    <property type="molecule type" value="Genomic_DNA"/>
</dbReference>
<evidence type="ECO:0000313" key="1">
    <source>
        <dbReference type="EMBL" id="GGB49258.1"/>
    </source>
</evidence>
<keyword evidence="2" id="KW-1185">Reference proteome</keyword>
<dbReference type="OrthoDB" id="839663at2"/>
<sequence length="92" mass="10752">MQFEWDENKNKANIEKHGISFDDAKHVFDGMHITKTDTRFDYGERREITIGMIRSMIITTVVHTDRNGTCRLISARAANRAERKVYHDAKKI</sequence>
<reference evidence="1" key="2">
    <citation type="submission" date="2020-09" db="EMBL/GenBank/DDBJ databases">
        <authorList>
            <person name="Sun Q."/>
            <person name="Zhou Y."/>
        </authorList>
    </citation>
    <scope>NUCLEOTIDE SEQUENCE</scope>
    <source>
        <strain evidence="1">CGMCC 1.12426</strain>
    </source>
</reference>